<dbReference type="InterPro" id="IPR003423">
    <property type="entry name" value="OMP_efflux"/>
</dbReference>
<keyword evidence="5" id="KW-0812">Transmembrane</keyword>
<keyword evidence="6" id="KW-0472">Membrane</keyword>
<organism evidence="9 10">
    <name type="scientific">Marinifilum flexuosum</name>
    <dbReference type="NCBI Taxonomy" id="1117708"/>
    <lineage>
        <taxon>Bacteria</taxon>
        <taxon>Pseudomonadati</taxon>
        <taxon>Bacteroidota</taxon>
        <taxon>Bacteroidia</taxon>
        <taxon>Marinilabiliales</taxon>
        <taxon>Marinifilaceae</taxon>
    </lineage>
</organism>
<keyword evidence="3" id="KW-0813">Transport</keyword>
<dbReference type="Gene3D" id="1.20.1600.10">
    <property type="entry name" value="Outer membrane efflux proteins (OEP)"/>
    <property type="match status" value="1"/>
</dbReference>
<comment type="subcellular location">
    <subcellularLocation>
        <location evidence="1">Cell outer membrane</location>
    </subcellularLocation>
</comment>
<dbReference type="AlphaFoldDB" id="A0A419WST4"/>
<feature type="signal peptide" evidence="8">
    <location>
        <begin position="1"/>
        <end position="21"/>
    </location>
</feature>
<dbReference type="SUPFAM" id="SSF56954">
    <property type="entry name" value="Outer membrane efflux proteins (OEP)"/>
    <property type="match status" value="1"/>
</dbReference>
<dbReference type="PANTHER" id="PTHR30026:SF20">
    <property type="entry name" value="OUTER MEMBRANE PROTEIN TOLC"/>
    <property type="match status" value="1"/>
</dbReference>
<dbReference type="Pfam" id="PF02321">
    <property type="entry name" value="OEP"/>
    <property type="match status" value="2"/>
</dbReference>
<sequence length="417" mass="47028">MYKQFIFIALIVLSRVSLLNAQEALTLESAIQIALSNNYDIKVAKNGSEIAKNNATKGNAGLLPSLNASGGVNYSEHNEDEIYSSGALNFSYTLFNGLGARHTYQILNLRKQQGELTARFNIENTIANVISGFYQLSKAYDELDVASENLQISKERLLRNESKYEFGNINKLEVLNAKVDFNRDSSVYLKSQQSYEEAIREMNVLLGRSAESKMQLIKEKSNFQEFNMMELKRKTLEENAEYLLKTSELREDEIAVKKAKSGQLPSLSLKSSYSYYENEIMGTNSHTQLTGGLTLSFNIFDGKRKKTEIANAKIQKQITEFELQDKKLNLEKDLVNAYADYQYNLKVLALEEDALNAASLNFEQTKEYYQLGQVTSTSFREAQLNLVEAKNNKAAAGYNAKLSELNIKIVSGVLLEQ</sequence>
<dbReference type="GO" id="GO:0009279">
    <property type="term" value="C:cell outer membrane"/>
    <property type="evidence" value="ECO:0007669"/>
    <property type="project" value="UniProtKB-SubCell"/>
</dbReference>
<dbReference type="GO" id="GO:0015288">
    <property type="term" value="F:porin activity"/>
    <property type="evidence" value="ECO:0007669"/>
    <property type="project" value="TreeGrafter"/>
</dbReference>
<protein>
    <submittedName>
        <fullName evidence="9">Outer membrane protein</fullName>
    </submittedName>
</protein>
<evidence type="ECO:0000256" key="3">
    <source>
        <dbReference type="ARBA" id="ARBA00022448"/>
    </source>
</evidence>
<dbReference type="OrthoDB" id="9771205at2"/>
<keyword evidence="4" id="KW-1134">Transmembrane beta strand</keyword>
<dbReference type="PANTHER" id="PTHR30026">
    <property type="entry name" value="OUTER MEMBRANE PROTEIN TOLC"/>
    <property type="match status" value="1"/>
</dbReference>
<evidence type="ECO:0000256" key="2">
    <source>
        <dbReference type="ARBA" id="ARBA00007613"/>
    </source>
</evidence>
<name>A0A419WST4_9BACT</name>
<evidence type="ECO:0000256" key="5">
    <source>
        <dbReference type="ARBA" id="ARBA00022692"/>
    </source>
</evidence>
<evidence type="ECO:0000256" key="8">
    <source>
        <dbReference type="SAM" id="SignalP"/>
    </source>
</evidence>
<dbReference type="EMBL" id="RAPQ01000011">
    <property type="protein sequence ID" value="RKD98529.1"/>
    <property type="molecule type" value="Genomic_DNA"/>
</dbReference>
<evidence type="ECO:0000256" key="7">
    <source>
        <dbReference type="ARBA" id="ARBA00023237"/>
    </source>
</evidence>
<evidence type="ECO:0000313" key="9">
    <source>
        <dbReference type="EMBL" id="RKD98529.1"/>
    </source>
</evidence>
<gene>
    <name evidence="9" type="ORF">BXY64_3388</name>
</gene>
<keyword evidence="10" id="KW-1185">Reference proteome</keyword>
<proteinExistence type="inferred from homology"/>
<comment type="similarity">
    <text evidence="2">Belongs to the outer membrane factor (OMF) (TC 1.B.17) family.</text>
</comment>
<accession>A0A419WST4</accession>
<keyword evidence="7" id="KW-0998">Cell outer membrane</keyword>
<reference evidence="9 10" key="1">
    <citation type="submission" date="2018-09" db="EMBL/GenBank/DDBJ databases">
        <title>Genomic Encyclopedia of Archaeal and Bacterial Type Strains, Phase II (KMG-II): from individual species to whole genera.</title>
        <authorList>
            <person name="Goeker M."/>
        </authorList>
    </citation>
    <scope>NUCLEOTIDE SEQUENCE [LARGE SCALE GENOMIC DNA]</scope>
    <source>
        <strain evidence="9 10">DSM 21950</strain>
    </source>
</reference>
<feature type="chain" id="PRO_5019197210" evidence="8">
    <location>
        <begin position="22"/>
        <end position="417"/>
    </location>
</feature>
<evidence type="ECO:0000256" key="4">
    <source>
        <dbReference type="ARBA" id="ARBA00022452"/>
    </source>
</evidence>
<dbReference type="Proteomes" id="UP000284531">
    <property type="component" value="Unassembled WGS sequence"/>
</dbReference>
<evidence type="ECO:0000256" key="6">
    <source>
        <dbReference type="ARBA" id="ARBA00023136"/>
    </source>
</evidence>
<evidence type="ECO:0000256" key="1">
    <source>
        <dbReference type="ARBA" id="ARBA00004442"/>
    </source>
</evidence>
<dbReference type="GO" id="GO:1990281">
    <property type="term" value="C:efflux pump complex"/>
    <property type="evidence" value="ECO:0007669"/>
    <property type="project" value="TreeGrafter"/>
</dbReference>
<dbReference type="InterPro" id="IPR051906">
    <property type="entry name" value="TolC-like"/>
</dbReference>
<dbReference type="RefSeq" id="WP_120241122.1">
    <property type="nucleotide sequence ID" value="NZ_RAPQ01000011.1"/>
</dbReference>
<keyword evidence="8" id="KW-0732">Signal</keyword>
<evidence type="ECO:0000313" key="10">
    <source>
        <dbReference type="Proteomes" id="UP000284531"/>
    </source>
</evidence>
<dbReference type="GO" id="GO:0015562">
    <property type="term" value="F:efflux transmembrane transporter activity"/>
    <property type="evidence" value="ECO:0007669"/>
    <property type="project" value="InterPro"/>
</dbReference>
<comment type="caution">
    <text evidence="9">The sequence shown here is derived from an EMBL/GenBank/DDBJ whole genome shotgun (WGS) entry which is preliminary data.</text>
</comment>